<accession>A0A5C5ZHM3</accession>
<reference evidence="1 2" key="1">
    <citation type="submission" date="2019-02" db="EMBL/GenBank/DDBJ databases">
        <title>Deep-cultivation of Planctomycetes and their phenomic and genomic characterization uncovers novel biology.</title>
        <authorList>
            <person name="Wiegand S."/>
            <person name="Jogler M."/>
            <person name="Boedeker C."/>
            <person name="Pinto D."/>
            <person name="Vollmers J."/>
            <person name="Rivas-Marin E."/>
            <person name="Kohn T."/>
            <person name="Peeters S.H."/>
            <person name="Heuer A."/>
            <person name="Rast P."/>
            <person name="Oberbeckmann S."/>
            <person name="Bunk B."/>
            <person name="Jeske O."/>
            <person name="Meyerdierks A."/>
            <person name="Storesund J.E."/>
            <person name="Kallscheuer N."/>
            <person name="Luecker S."/>
            <person name="Lage O.M."/>
            <person name="Pohl T."/>
            <person name="Merkel B.J."/>
            <person name="Hornburger P."/>
            <person name="Mueller R.-W."/>
            <person name="Bruemmer F."/>
            <person name="Labrenz M."/>
            <person name="Spormann A.M."/>
            <person name="Op Den Camp H."/>
            <person name="Overmann J."/>
            <person name="Amann R."/>
            <person name="Jetten M.S.M."/>
            <person name="Mascher T."/>
            <person name="Medema M.H."/>
            <person name="Devos D.P."/>
            <person name="Kaster A.-K."/>
            <person name="Ovreas L."/>
            <person name="Rohde M."/>
            <person name="Galperin M.Y."/>
            <person name="Jogler C."/>
        </authorList>
    </citation>
    <scope>NUCLEOTIDE SEQUENCE [LARGE SCALE GENOMIC DNA]</scope>
    <source>
        <strain evidence="1 2">Pla100</strain>
    </source>
</reference>
<organism evidence="1 2">
    <name type="scientific">Neorhodopirellula pilleata</name>
    <dbReference type="NCBI Taxonomy" id="2714738"/>
    <lineage>
        <taxon>Bacteria</taxon>
        <taxon>Pseudomonadati</taxon>
        <taxon>Planctomycetota</taxon>
        <taxon>Planctomycetia</taxon>
        <taxon>Pirellulales</taxon>
        <taxon>Pirellulaceae</taxon>
        <taxon>Neorhodopirellula</taxon>
    </lineage>
</organism>
<sequence length="90" mass="9755">MQAKQAAMLFKDRFDAFGQKNFGERKAFTTGTAWGHDTLPVYPHVVKPSYIPDSTRVACTEASTALVLPGLAAFAMRKVHASSTIGLLGR</sequence>
<dbReference type="AlphaFoldDB" id="A0A5C5ZHM3"/>
<evidence type="ECO:0000313" key="1">
    <source>
        <dbReference type="EMBL" id="TWT86381.1"/>
    </source>
</evidence>
<dbReference type="Proteomes" id="UP000316213">
    <property type="component" value="Unassembled WGS sequence"/>
</dbReference>
<protein>
    <submittedName>
        <fullName evidence="1">Uncharacterized protein</fullName>
    </submittedName>
</protein>
<keyword evidence="2" id="KW-1185">Reference proteome</keyword>
<gene>
    <name evidence="1" type="ORF">Pla100_60880</name>
</gene>
<name>A0A5C5ZHM3_9BACT</name>
<dbReference type="RefSeq" id="WP_146582685.1">
    <property type="nucleotide sequence ID" value="NZ_SJPM01000035.1"/>
</dbReference>
<proteinExistence type="predicted"/>
<dbReference type="EMBL" id="SJPM01000035">
    <property type="protein sequence ID" value="TWT86381.1"/>
    <property type="molecule type" value="Genomic_DNA"/>
</dbReference>
<comment type="caution">
    <text evidence="1">The sequence shown here is derived from an EMBL/GenBank/DDBJ whole genome shotgun (WGS) entry which is preliminary data.</text>
</comment>
<evidence type="ECO:0000313" key="2">
    <source>
        <dbReference type="Proteomes" id="UP000316213"/>
    </source>
</evidence>